<feature type="compositionally biased region" description="Polar residues" evidence="13">
    <location>
        <begin position="607"/>
        <end position="619"/>
    </location>
</feature>
<evidence type="ECO:0000256" key="5">
    <source>
        <dbReference type="ARBA" id="ARBA00022694"/>
    </source>
</evidence>
<evidence type="ECO:0000313" key="15">
    <source>
        <dbReference type="Proteomes" id="UP000800094"/>
    </source>
</evidence>
<evidence type="ECO:0000256" key="8">
    <source>
        <dbReference type="ARBA" id="ARBA00051897"/>
    </source>
</evidence>
<evidence type="ECO:0000256" key="13">
    <source>
        <dbReference type="SAM" id="MobiDB-lite"/>
    </source>
</evidence>
<evidence type="ECO:0000256" key="1">
    <source>
        <dbReference type="ARBA" id="ARBA00022555"/>
    </source>
</evidence>
<evidence type="ECO:0000256" key="6">
    <source>
        <dbReference type="ARBA" id="ARBA00022884"/>
    </source>
</evidence>
<dbReference type="OrthoDB" id="6349953at2759"/>
<evidence type="ECO:0000256" key="4">
    <source>
        <dbReference type="ARBA" id="ARBA00022691"/>
    </source>
</evidence>
<dbReference type="PANTHER" id="PTHR10631">
    <property type="entry name" value="N 2 ,N 2 -DIMETHYLGUANOSINE TRNA METHYLTRANSFERASE"/>
    <property type="match status" value="1"/>
</dbReference>
<dbReference type="NCBIfam" id="TIGR00308">
    <property type="entry name" value="TRM1"/>
    <property type="match status" value="1"/>
</dbReference>
<dbReference type="PROSITE" id="PS51626">
    <property type="entry name" value="SAM_MT_TRM1"/>
    <property type="match status" value="1"/>
</dbReference>
<sequence length="683" mass="75753">MAEPENETIEASPLAGQSISHVGKQYTTIKEGLAHILVPHGIPTSTDPKMSKEDTQKQQVFYNPIQQFNRDLSVLAIKTFGEDLILRKTQKHEQQKKKAEKKKNRVGNGKVDEEPALAQPTGASSKKRKLDEDESGVQESDNIPAKKRKRVHGGEDEQITNVEDMSAPKARGEDRPAWRPSFTILDALSATGLRALRYANEIPFVTSITANDMSEKATESIALNVKHSKLEDMIQAHTGNAIAYMYSFVDKKGYDVIDLDPYGTAAPFMDSAIQAINDEGLLCVTCTDSAIFASHGYLEKTYSLYGGLPLIGDACHEGGIRLILHALASSAGRYGMAIEPLLSLSIDYYIRIFVRVRKSPNDVKLLAGKTMIVYHCDNGCRAWSTQFLARNKSQQNRNGNTFYKHSFALGPSANEHCEHCGFKTHLSGPMYGGPLHNVGFIKRVLAHLKEADRETYATTDRIEGMLHTALEEITFGAKGEEDTEEMKEPERLAPLIPKSDPAEVDHHPFFFIPSAISKVVHCSAPPAAAIRGALRHNGFRVTMSHCKPGSIKTDASWKDIWHIMLEWVRQRAPLKNPLKKESAGHAIMSKGSAHQLKGADNKESADTVDNSENLAKNAQGTGGFEEEDLSKAGEERHGDRPSYMGVDFEVKFDEKLGKDRDRGKYVRYQLAPRENWGPMSRAK</sequence>
<evidence type="ECO:0000256" key="11">
    <source>
        <dbReference type="ARBA" id="ARBA00083299"/>
    </source>
</evidence>
<feature type="region of interest" description="Disordered" evidence="13">
    <location>
        <begin position="89"/>
        <end position="176"/>
    </location>
</feature>
<evidence type="ECO:0000256" key="9">
    <source>
        <dbReference type="ARBA" id="ARBA00077143"/>
    </source>
</evidence>
<dbReference type="PANTHER" id="PTHR10631:SF3">
    <property type="entry name" value="TRNA (GUANINE(26)-N(2))-DIMETHYLTRANSFERASE"/>
    <property type="match status" value="1"/>
</dbReference>
<keyword evidence="15" id="KW-1185">Reference proteome</keyword>
<dbReference type="SUPFAM" id="SSF53335">
    <property type="entry name" value="S-adenosyl-L-methionine-dependent methyltransferases"/>
    <property type="match status" value="1"/>
</dbReference>
<dbReference type="Gene3D" id="3.30.56.70">
    <property type="entry name" value="N2,N2-dimethylguanosine tRNA methyltransferase, C-terminal domain"/>
    <property type="match status" value="1"/>
</dbReference>
<dbReference type="GeneID" id="54579422"/>
<dbReference type="InterPro" id="IPR029063">
    <property type="entry name" value="SAM-dependent_MTases_sf"/>
</dbReference>
<keyword evidence="4 12" id="KW-0949">S-adenosyl-L-methionine</keyword>
<evidence type="ECO:0000256" key="7">
    <source>
        <dbReference type="ARBA" id="ARBA00039099"/>
    </source>
</evidence>
<evidence type="ECO:0000313" key="14">
    <source>
        <dbReference type="EMBL" id="KAF2244310.1"/>
    </source>
</evidence>
<evidence type="ECO:0000256" key="12">
    <source>
        <dbReference type="PROSITE-ProRule" id="PRU00958"/>
    </source>
</evidence>
<keyword evidence="5 12" id="KW-0819">tRNA processing</keyword>
<dbReference type="GO" id="GO:0002940">
    <property type="term" value="P:tRNA N2-guanine methylation"/>
    <property type="evidence" value="ECO:0007669"/>
    <property type="project" value="TreeGrafter"/>
</dbReference>
<dbReference type="Gene3D" id="3.40.50.150">
    <property type="entry name" value="Vaccinia Virus protein VP39"/>
    <property type="match status" value="1"/>
</dbReference>
<dbReference type="InterPro" id="IPR002905">
    <property type="entry name" value="Trm1"/>
</dbReference>
<dbReference type="RefSeq" id="XP_033679314.1">
    <property type="nucleotide sequence ID" value="XM_033826092.1"/>
</dbReference>
<dbReference type="GO" id="GO:0005634">
    <property type="term" value="C:nucleus"/>
    <property type="evidence" value="ECO:0007669"/>
    <property type="project" value="TreeGrafter"/>
</dbReference>
<reference evidence="14" key="1">
    <citation type="journal article" date="2020" name="Stud. Mycol.">
        <title>101 Dothideomycetes genomes: a test case for predicting lifestyles and emergence of pathogens.</title>
        <authorList>
            <person name="Haridas S."/>
            <person name="Albert R."/>
            <person name="Binder M."/>
            <person name="Bloem J."/>
            <person name="Labutti K."/>
            <person name="Salamov A."/>
            <person name="Andreopoulos B."/>
            <person name="Baker S."/>
            <person name="Barry K."/>
            <person name="Bills G."/>
            <person name="Bluhm B."/>
            <person name="Cannon C."/>
            <person name="Castanera R."/>
            <person name="Culley D."/>
            <person name="Daum C."/>
            <person name="Ezra D."/>
            <person name="Gonzalez J."/>
            <person name="Henrissat B."/>
            <person name="Kuo A."/>
            <person name="Liang C."/>
            <person name="Lipzen A."/>
            <person name="Lutzoni F."/>
            <person name="Magnuson J."/>
            <person name="Mondo S."/>
            <person name="Nolan M."/>
            <person name="Ohm R."/>
            <person name="Pangilinan J."/>
            <person name="Park H.-J."/>
            <person name="Ramirez L."/>
            <person name="Alfaro M."/>
            <person name="Sun H."/>
            <person name="Tritt A."/>
            <person name="Yoshinaga Y."/>
            <person name="Zwiers L.-H."/>
            <person name="Turgeon B."/>
            <person name="Goodwin S."/>
            <person name="Spatafora J."/>
            <person name="Crous P."/>
            <person name="Grigoriev I."/>
        </authorList>
    </citation>
    <scope>NUCLEOTIDE SEQUENCE</scope>
    <source>
        <strain evidence="14">CBS 122368</strain>
    </source>
</reference>
<dbReference type="GO" id="GO:0000049">
    <property type="term" value="F:tRNA binding"/>
    <property type="evidence" value="ECO:0007669"/>
    <property type="project" value="UniProtKB-UniRule"/>
</dbReference>
<evidence type="ECO:0000256" key="3">
    <source>
        <dbReference type="ARBA" id="ARBA00022679"/>
    </source>
</evidence>
<comment type="catalytic activity">
    <reaction evidence="8">
        <text>guanosine(26) in tRNA + 2 S-adenosyl-L-methionine = N(2)-dimethylguanosine(26) in tRNA + 2 S-adenosyl-L-homocysteine + 2 H(+)</text>
        <dbReference type="Rhea" id="RHEA:43140"/>
        <dbReference type="Rhea" id="RHEA-COMP:10359"/>
        <dbReference type="Rhea" id="RHEA-COMP:10360"/>
        <dbReference type="ChEBI" id="CHEBI:15378"/>
        <dbReference type="ChEBI" id="CHEBI:57856"/>
        <dbReference type="ChEBI" id="CHEBI:59789"/>
        <dbReference type="ChEBI" id="CHEBI:74269"/>
        <dbReference type="ChEBI" id="CHEBI:74513"/>
        <dbReference type="EC" id="2.1.1.216"/>
    </reaction>
</comment>
<keyword evidence="1 12" id="KW-0820">tRNA-binding</keyword>
<feature type="region of interest" description="Disordered" evidence="13">
    <location>
        <begin position="591"/>
        <end position="644"/>
    </location>
</feature>
<evidence type="ECO:0000256" key="10">
    <source>
        <dbReference type="ARBA" id="ARBA00082896"/>
    </source>
</evidence>
<dbReference type="FunFam" id="3.30.56.70:FF:000001">
    <property type="entry name" value="tRNA (guanine(26)-N(2))-dimethyltransferase"/>
    <property type="match status" value="1"/>
</dbReference>
<keyword evidence="2 12" id="KW-0489">Methyltransferase</keyword>
<proteinExistence type="inferred from homology"/>
<dbReference type="Proteomes" id="UP000800094">
    <property type="component" value="Unassembled WGS sequence"/>
</dbReference>
<gene>
    <name evidence="14" type="ORF">BU26DRAFT_491767</name>
</gene>
<feature type="compositionally biased region" description="Basic and acidic residues" evidence="13">
    <location>
        <begin position="629"/>
        <end position="640"/>
    </location>
</feature>
<keyword evidence="3 12" id="KW-0808">Transferase</keyword>
<keyword evidence="6 12" id="KW-0694">RNA-binding</keyword>
<feature type="region of interest" description="Disordered" evidence="13">
    <location>
        <begin position="662"/>
        <end position="683"/>
    </location>
</feature>
<dbReference type="InterPro" id="IPR042296">
    <property type="entry name" value="tRNA_met_Trm1_C"/>
</dbReference>
<dbReference type="AlphaFoldDB" id="A0A6A6I3X8"/>
<dbReference type="Pfam" id="PF02005">
    <property type="entry name" value="TRM"/>
    <property type="match status" value="2"/>
</dbReference>
<evidence type="ECO:0000256" key="2">
    <source>
        <dbReference type="ARBA" id="ARBA00022603"/>
    </source>
</evidence>
<dbReference type="EC" id="2.1.1.216" evidence="7"/>
<dbReference type="GO" id="GO:0160104">
    <property type="term" value="F:tRNA (guanine(26)-N2)-dimethyltransferase activity"/>
    <property type="evidence" value="ECO:0007669"/>
    <property type="project" value="UniProtKB-EC"/>
</dbReference>
<comment type="similarity">
    <text evidence="12">Belongs to the class I-like SAM-binding methyltransferase superfamily. Trm1 family.</text>
</comment>
<dbReference type="EMBL" id="ML987203">
    <property type="protein sequence ID" value="KAF2244310.1"/>
    <property type="molecule type" value="Genomic_DNA"/>
</dbReference>
<name>A0A6A6I3X8_9PLEO</name>
<organism evidence="14 15">
    <name type="scientific">Trematosphaeria pertusa</name>
    <dbReference type="NCBI Taxonomy" id="390896"/>
    <lineage>
        <taxon>Eukaryota</taxon>
        <taxon>Fungi</taxon>
        <taxon>Dikarya</taxon>
        <taxon>Ascomycota</taxon>
        <taxon>Pezizomycotina</taxon>
        <taxon>Dothideomycetes</taxon>
        <taxon>Pleosporomycetidae</taxon>
        <taxon>Pleosporales</taxon>
        <taxon>Massarineae</taxon>
        <taxon>Trematosphaeriaceae</taxon>
        <taxon>Trematosphaeria</taxon>
    </lineage>
</organism>
<accession>A0A6A6I3X8</accession>
<protein>
    <recommendedName>
        <fullName evidence="7">tRNA (guanine(26)-N(2))-dimethyltransferase</fullName>
        <ecNumber evidence="7">2.1.1.216</ecNumber>
    </recommendedName>
    <alternativeName>
        <fullName evidence="10">tRNA 2,2-dimethylguanosine-26 methyltransferase</fullName>
    </alternativeName>
    <alternativeName>
        <fullName evidence="9">tRNA(guanine-26,N(2)-N(2)) methyltransferase</fullName>
    </alternativeName>
    <alternativeName>
        <fullName evidence="11">tRNA(m(2,2)G26)dimethyltransferase</fullName>
    </alternativeName>
</protein>